<proteinExistence type="predicted"/>
<feature type="region of interest" description="Disordered" evidence="1">
    <location>
        <begin position="449"/>
        <end position="479"/>
    </location>
</feature>
<accession>A0AAN6ZJB2</accession>
<name>A0AAN6ZJB2_9PEZI</name>
<feature type="region of interest" description="Disordered" evidence="1">
    <location>
        <begin position="138"/>
        <end position="192"/>
    </location>
</feature>
<evidence type="ECO:0000256" key="2">
    <source>
        <dbReference type="SAM" id="Phobius"/>
    </source>
</evidence>
<keyword evidence="2" id="KW-0472">Membrane</keyword>
<keyword evidence="2" id="KW-0812">Transmembrane</keyword>
<organism evidence="3 4">
    <name type="scientific">Dichotomopilus funicola</name>
    <dbReference type="NCBI Taxonomy" id="1934379"/>
    <lineage>
        <taxon>Eukaryota</taxon>
        <taxon>Fungi</taxon>
        <taxon>Dikarya</taxon>
        <taxon>Ascomycota</taxon>
        <taxon>Pezizomycotina</taxon>
        <taxon>Sordariomycetes</taxon>
        <taxon>Sordariomycetidae</taxon>
        <taxon>Sordariales</taxon>
        <taxon>Chaetomiaceae</taxon>
        <taxon>Dichotomopilus</taxon>
    </lineage>
</organism>
<keyword evidence="4" id="KW-1185">Reference proteome</keyword>
<comment type="caution">
    <text evidence="3">The sequence shown here is derived from an EMBL/GenBank/DDBJ whole genome shotgun (WGS) entry which is preliminary data.</text>
</comment>
<evidence type="ECO:0008006" key="5">
    <source>
        <dbReference type="Google" id="ProtNLM"/>
    </source>
</evidence>
<feature type="compositionally biased region" description="Low complexity" evidence="1">
    <location>
        <begin position="138"/>
        <end position="167"/>
    </location>
</feature>
<dbReference type="SUPFAM" id="SSF89372">
    <property type="entry name" value="Fucose-specific lectin"/>
    <property type="match status" value="1"/>
</dbReference>
<evidence type="ECO:0000313" key="4">
    <source>
        <dbReference type="Proteomes" id="UP001302676"/>
    </source>
</evidence>
<sequence length="553" mass="59329">MAQPDRYGHGLEVAPEAHPEVAAHEHLRSTQHLPEVLPGEYYGDNGLKQAVSPSTYPHPASAYPAGLESVVDEHHNDKYGHGNGGYLLPPGYAGYAGDEPAEGGKRKWLIIGGVVAVLVIVGAVLGGVLGSRAVINSASTSAESTSTSTSTSSSDSSSNNNPSETNTAHPSATPSATPKMIRSGSALSVTARRRPDGNTETYLFFQDPQDGLRYVRCNSGGRVTGNETACWEAPETLKSYAKAGTRIAASMIVWGEEFDPQIEIFYAGYQTRLLAVSFRPYGTTTDDSLNKLQLYTSLDSPLTAYWPWTLYTNATDNRVYHLRNQLVGSRTFKPAPVWDHNQLDATPRHENSSLAIVPTSTNFSMTAVKAGYAYFYQTTSNKLAVEITDLTSPQRPARFVTPWPIHLPDISLPAEGAQISAFSVGRAGDPSQRVNTYVVYRTADGHTEVLFSDPTPSSSSSSSSTTDNTNAEDGSPAVWRTTRPAALQTMDKGSDLACLTMATWVSSDDGVASLLEPATGENRCFFQAGGVVREVKLDAGRGEWVAVGEVPIP</sequence>
<dbReference type="EMBL" id="MU853654">
    <property type="protein sequence ID" value="KAK4139659.1"/>
    <property type="molecule type" value="Genomic_DNA"/>
</dbReference>
<gene>
    <name evidence="3" type="ORF">C8A04DRAFT_40539</name>
</gene>
<evidence type="ECO:0000256" key="1">
    <source>
        <dbReference type="SAM" id="MobiDB-lite"/>
    </source>
</evidence>
<dbReference type="Proteomes" id="UP001302676">
    <property type="component" value="Unassembled WGS sequence"/>
</dbReference>
<keyword evidence="2" id="KW-1133">Transmembrane helix</keyword>
<reference evidence="3" key="2">
    <citation type="submission" date="2023-05" db="EMBL/GenBank/DDBJ databases">
        <authorList>
            <consortium name="Lawrence Berkeley National Laboratory"/>
            <person name="Steindorff A."/>
            <person name="Hensen N."/>
            <person name="Bonometti L."/>
            <person name="Westerberg I."/>
            <person name="Brannstrom I.O."/>
            <person name="Guillou S."/>
            <person name="Cros-Aarteil S."/>
            <person name="Calhoun S."/>
            <person name="Haridas S."/>
            <person name="Kuo A."/>
            <person name="Mondo S."/>
            <person name="Pangilinan J."/>
            <person name="Riley R."/>
            <person name="Labutti K."/>
            <person name="Andreopoulos B."/>
            <person name="Lipzen A."/>
            <person name="Chen C."/>
            <person name="Yanf M."/>
            <person name="Daum C."/>
            <person name="Ng V."/>
            <person name="Clum A."/>
            <person name="Ohm R."/>
            <person name="Martin F."/>
            <person name="Silar P."/>
            <person name="Natvig D."/>
            <person name="Lalanne C."/>
            <person name="Gautier V."/>
            <person name="Ament-Velasquez S.L."/>
            <person name="Kruys A."/>
            <person name="Hutchinson M.I."/>
            <person name="Powell A.J."/>
            <person name="Barry K."/>
            <person name="Miller A.N."/>
            <person name="Grigoriev I.V."/>
            <person name="Debuchy R."/>
            <person name="Gladieux P."/>
            <person name="Thoren M.H."/>
            <person name="Johannesson H."/>
        </authorList>
    </citation>
    <scope>NUCLEOTIDE SEQUENCE</scope>
    <source>
        <strain evidence="3">CBS 141.50</strain>
    </source>
</reference>
<dbReference type="Gene3D" id="2.120.10.70">
    <property type="entry name" value="Fucose-specific lectin"/>
    <property type="match status" value="1"/>
</dbReference>
<evidence type="ECO:0000313" key="3">
    <source>
        <dbReference type="EMBL" id="KAK4139659.1"/>
    </source>
</evidence>
<dbReference type="RefSeq" id="XP_062633030.1">
    <property type="nucleotide sequence ID" value="XM_062784981.1"/>
</dbReference>
<protein>
    <recommendedName>
        <fullName evidence="5">Fucose-specific lectin</fullName>
    </recommendedName>
</protein>
<feature type="compositionally biased region" description="Low complexity" evidence="1">
    <location>
        <begin position="452"/>
        <end position="469"/>
    </location>
</feature>
<reference evidence="3" key="1">
    <citation type="journal article" date="2023" name="Mol. Phylogenet. Evol.">
        <title>Genome-scale phylogeny and comparative genomics of the fungal order Sordariales.</title>
        <authorList>
            <person name="Hensen N."/>
            <person name="Bonometti L."/>
            <person name="Westerberg I."/>
            <person name="Brannstrom I.O."/>
            <person name="Guillou S."/>
            <person name="Cros-Aarteil S."/>
            <person name="Calhoun S."/>
            <person name="Haridas S."/>
            <person name="Kuo A."/>
            <person name="Mondo S."/>
            <person name="Pangilinan J."/>
            <person name="Riley R."/>
            <person name="LaButti K."/>
            <person name="Andreopoulos B."/>
            <person name="Lipzen A."/>
            <person name="Chen C."/>
            <person name="Yan M."/>
            <person name="Daum C."/>
            <person name="Ng V."/>
            <person name="Clum A."/>
            <person name="Steindorff A."/>
            <person name="Ohm R.A."/>
            <person name="Martin F."/>
            <person name="Silar P."/>
            <person name="Natvig D.O."/>
            <person name="Lalanne C."/>
            <person name="Gautier V."/>
            <person name="Ament-Velasquez S.L."/>
            <person name="Kruys A."/>
            <person name="Hutchinson M.I."/>
            <person name="Powell A.J."/>
            <person name="Barry K."/>
            <person name="Miller A.N."/>
            <person name="Grigoriev I.V."/>
            <person name="Debuchy R."/>
            <person name="Gladieux P."/>
            <person name="Hiltunen Thoren M."/>
            <person name="Johannesson H."/>
        </authorList>
    </citation>
    <scope>NUCLEOTIDE SEQUENCE</scope>
    <source>
        <strain evidence="3">CBS 141.50</strain>
    </source>
</reference>
<dbReference type="GeneID" id="87821594"/>
<dbReference type="AlphaFoldDB" id="A0AAN6ZJB2"/>
<feature type="transmembrane region" description="Helical" evidence="2">
    <location>
        <begin position="108"/>
        <end position="129"/>
    </location>
</feature>